<name>F4X577_ACREC</name>
<proteinExistence type="predicted"/>
<dbReference type="InParanoid" id="F4X577"/>
<accession>F4X577</accession>
<dbReference type="EMBL" id="GL888693">
    <property type="protein sequence ID" value="EGI58405.1"/>
    <property type="molecule type" value="Genomic_DNA"/>
</dbReference>
<sequence>MRQRLDGSLQLFASDIDDREGGGDAIKSERASTTLRETEKKFASKFRRCVYNIKLEISKETYNDTSDTAVSKRFNVRKRPQERRLAVIWIQPRYYRSSLCTILPSAGVIVKDNGISRSDSGGGGVDDDR</sequence>
<evidence type="ECO:0000313" key="2">
    <source>
        <dbReference type="Proteomes" id="UP000007755"/>
    </source>
</evidence>
<gene>
    <name evidence="1" type="ORF">G5I_13502</name>
</gene>
<organism evidence="2">
    <name type="scientific">Acromyrmex echinatior</name>
    <name type="common">Panamanian leafcutter ant</name>
    <name type="synonym">Acromyrmex octospinosus echinatior</name>
    <dbReference type="NCBI Taxonomy" id="103372"/>
    <lineage>
        <taxon>Eukaryota</taxon>
        <taxon>Metazoa</taxon>
        <taxon>Ecdysozoa</taxon>
        <taxon>Arthropoda</taxon>
        <taxon>Hexapoda</taxon>
        <taxon>Insecta</taxon>
        <taxon>Pterygota</taxon>
        <taxon>Neoptera</taxon>
        <taxon>Endopterygota</taxon>
        <taxon>Hymenoptera</taxon>
        <taxon>Apocrita</taxon>
        <taxon>Aculeata</taxon>
        <taxon>Formicoidea</taxon>
        <taxon>Formicidae</taxon>
        <taxon>Myrmicinae</taxon>
        <taxon>Acromyrmex</taxon>
    </lineage>
</organism>
<evidence type="ECO:0000313" key="1">
    <source>
        <dbReference type="EMBL" id="EGI58405.1"/>
    </source>
</evidence>
<protein>
    <submittedName>
        <fullName evidence="1">Uncharacterized protein</fullName>
    </submittedName>
</protein>
<keyword evidence="2" id="KW-1185">Reference proteome</keyword>
<dbReference type="AlphaFoldDB" id="F4X577"/>
<reference evidence="1" key="1">
    <citation type="submission" date="2011-02" db="EMBL/GenBank/DDBJ databases">
        <title>The genome of the leaf-cutting ant Acromyrmex echinatior suggests key adaptations to social evolution and fungus farming.</title>
        <authorList>
            <person name="Nygaard S."/>
            <person name="Zhang G."/>
        </authorList>
    </citation>
    <scope>NUCLEOTIDE SEQUENCE</scope>
</reference>
<dbReference type="Proteomes" id="UP000007755">
    <property type="component" value="Unassembled WGS sequence"/>
</dbReference>